<reference evidence="2 4" key="3">
    <citation type="submission" date="2019-02" db="EMBL/GenBank/DDBJ databases">
        <authorList>
            <person name="Zhang G."/>
        </authorList>
    </citation>
    <scope>NUCLEOTIDE SEQUENCE [LARGE SCALE GENOMIC DNA]</scope>
    <source>
        <strain evidence="2 4">CMB17</strain>
    </source>
</reference>
<reference evidence="3" key="1">
    <citation type="submission" date="2017-06" db="EMBL/GenBank/DDBJ databases">
        <authorList>
            <person name="Varghese N."/>
            <person name="Submissions S."/>
        </authorList>
    </citation>
    <scope>NUCLEOTIDE SEQUENCE [LARGE SCALE GENOMIC DNA]</scope>
    <source>
        <strain evidence="3">DSM 26170</strain>
    </source>
</reference>
<dbReference type="Proteomes" id="UP000292859">
    <property type="component" value="Unassembled WGS sequence"/>
</dbReference>
<protein>
    <submittedName>
        <fullName evidence="1">Uncharacterized protein</fullName>
    </submittedName>
</protein>
<dbReference type="EMBL" id="FZNM01000008">
    <property type="protein sequence ID" value="SNR54059.1"/>
    <property type="molecule type" value="Genomic_DNA"/>
</dbReference>
<proteinExistence type="predicted"/>
<dbReference type="RefSeq" id="WP_089388422.1">
    <property type="nucleotide sequence ID" value="NZ_FZNM01000008.1"/>
</dbReference>
<evidence type="ECO:0000313" key="1">
    <source>
        <dbReference type="EMBL" id="SNR54059.1"/>
    </source>
</evidence>
<dbReference type="Proteomes" id="UP000198409">
    <property type="component" value="Unassembled WGS sequence"/>
</dbReference>
<dbReference type="OrthoDB" id="7876991at2"/>
<gene>
    <name evidence="2" type="ORF">EYF88_13065</name>
    <name evidence="1" type="ORF">SAMN06265378_10830</name>
</gene>
<organism evidence="1 3">
    <name type="scientific">Paracoccus sediminis</name>
    <dbReference type="NCBI Taxonomy" id="1214787"/>
    <lineage>
        <taxon>Bacteria</taxon>
        <taxon>Pseudomonadati</taxon>
        <taxon>Pseudomonadota</taxon>
        <taxon>Alphaproteobacteria</taxon>
        <taxon>Rhodobacterales</taxon>
        <taxon>Paracoccaceae</taxon>
        <taxon>Paracoccus</taxon>
    </lineage>
</organism>
<evidence type="ECO:0000313" key="3">
    <source>
        <dbReference type="Proteomes" id="UP000198409"/>
    </source>
</evidence>
<keyword evidence="4" id="KW-1185">Reference proteome</keyword>
<accession>A0A238X893</accession>
<evidence type="ECO:0000313" key="4">
    <source>
        <dbReference type="Proteomes" id="UP000292859"/>
    </source>
</evidence>
<dbReference type="EMBL" id="SIRL01000009">
    <property type="protein sequence ID" value="TBN49034.1"/>
    <property type="molecule type" value="Genomic_DNA"/>
</dbReference>
<evidence type="ECO:0000313" key="2">
    <source>
        <dbReference type="EMBL" id="TBN49034.1"/>
    </source>
</evidence>
<reference evidence="1" key="2">
    <citation type="submission" date="2017-06" db="EMBL/GenBank/DDBJ databases">
        <authorList>
            <person name="Kim H.J."/>
            <person name="Triplett B.A."/>
        </authorList>
    </citation>
    <scope>NUCLEOTIDE SEQUENCE [LARGE SCALE GENOMIC DNA]</scope>
    <source>
        <strain evidence="1">DSM 26170</strain>
    </source>
</reference>
<sequence>MNLSKILSALTRLVMRRAVTRGISKGIDRIAKSGTKPAPVSAKQAKDMRAAVKRARQAARLTRRIGR</sequence>
<dbReference type="AlphaFoldDB" id="A0A238X893"/>
<name>A0A238X893_9RHOB</name>